<reference evidence="3" key="1">
    <citation type="submission" date="2022-12" db="EMBL/GenBank/DDBJ databases">
        <authorList>
            <person name="Webb A."/>
        </authorList>
    </citation>
    <scope>NUCLEOTIDE SEQUENCE</scope>
    <source>
        <strain evidence="3">Pd1</strain>
    </source>
</reference>
<name>A0AAV0VD85_9STRA</name>
<sequence length="277" mass="28990">MGSGCKLLLIAFAIATDAHTDASTVSPDDDIFVIPRESIIPIDTLPSTVINSAVSNNIESTTSSVNTAPATPFFTSDSNSTSKFNSTDQDATNSPIHDCGTISSGSVSDRNTNDSAAQTDSRTPPAAVISKSSIDGLDLLSYSNTQSSADGSTGIVEALPVVFGALACVGTLIMAVAYKIKRGVNENDGSRPIPDCEYSGDFLDDCALSVVQDKSLLVAMKTPDIGTHDLTASVCVVNFVGTNSSHATARRHEEGIDVVLTFNEKWNSSRLAPEVHL</sequence>
<evidence type="ECO:0000313" key="3">
    <source>
        <dbReference type="EMBL" id="CAI5746085.1"/>
    </source>
</evidence>
<evidence type="ECO:0000313" key="4">
    <source>
        <dbReference type="Proteomes" id="UP001162029"/>
    </source>
</evidence>
<protein>
    <submittedName>
        <fullName evidence="3">Uncharacterized protein</fullName>
    </submittedName>
</protein>
<evidence type="ECO:0000256" key="1">
    <source>
        <dbReference type="SAM" id="MobiDB-lite"/>
    </source>
</evidence>
<comment type="caution">
    <text evidence="3">The sequence shown here is derived from an EMBL/GenBank/DDBJ whole genome shotgun (WGS) entry which is preliminary data.</text>
</comment>
<feature type="signal peptide" evidence="2">
    <location>
        <begin position="1"/>
        <end position="20"/>
    </location>
</feature>
<proteinExistence type="predicted"/>
<gene>
    <name evidence="3" type="ORF">PDE001_LOCUS11105</name>
</gene>
<feature type="chain" id="PRO_5043773931" evidence="2">
    <location>
        <begin position="21"/>
        <end position="277"/>
    </location>
</feature>
<dbReference type="AlphaFoldDB" id="A0AAV0VD85"/>
<dbReference type="EMBL" id="CANTFM010002354">
    <property type="protein sequence ID" value="CAI5746085.1"/>
    <property type="molecule type" value="Genomic_DNA"/>
</dbReference>
<keyword evidence="2" id="KW-0732">Signal</keyword>
<dbReference type="Proteomes" id="UP001162029">
    <property type="component" value="Unassembled WGS sequence"/>
</dbReference>
<keyword evidence="4" id="KW-1185">Reference proteome</keyword>
<feature type="region of interest" description="Disordered" evidence="1">
    <location>
        <begin position="60"/>
        <end position="127"/>
    </location>
</feature>
<feature type="compositionally biased region" description="Polar residues" evidence="1">
    <location>
        <begin position="60"/>
        <end position="122"/>
    </location>
</feature>
<evidence type="ECO:0000256" key="2">
    <source>
        <dbReference type="SAM" id="SignalP"/>
    </source>
</evidence>
<organism evidence="3 4">
    <name type="scientific">Peronospora destructor</name>
    <dbReference type="NCBI Taxonomy" id="86335"/>
    <lineage>
        <taxon>Eukaryota</taxon>
        <taxon>Sar</taxon>
        <taxon>Stramenopiles</taxon>
        <taxon>Oomycota</taxon>
        <taxon>Peronosporomycetes</taxon>
        <taxon>Peronosporales</taxon>
        <taxon>Peronosporaceae</taxon>
        <taxon>Peronospora</taxon>
    </lineage>
</organism>
<accession>A0AAV0VD85</accession>